<name>A0A327KNA4_9BRAD</name>
<dbReference type="Gene3D" id="3.40.50.2000">
    <property type="entry name" value="Glycogen Phosphorylase B"/>
    <property type="match status" value="2"/>
</dbReference>
<sequence length="493" mass="51529">MPTRCRPSRESRAGALPLLARSGAIGSRASPSRRRHRPQGRRPGLPATSESSRDVHALADGSIPSRPSDPAIADRGRATVAAGGSAARSLTVLVTVPTLELGAADEGAIELARILAAAGHRPVVASRGGRCEDEIARLGGVFERLDATSHNPFVIAGNARRLRALIRAHGCDAVHAHGRACAWSAFAAARATGKPFLTTCYTAFREQNRLKRLYNGVMARGDRVIAVSEPIADMMAERHHLPWSRLAVVHPGIDLSGFDPAGIAPDRVAAARRAWGVGPDTRVVLVPGRIIRRRGHHVAVEAAAHLKARGLRDVLFVFAGEDGGTSSYSGQLWDQVLASKTADVVRLAGPSADPPACYAAATVVVSTAIQLEGLSRGLLEGMAMARPVVASDLAAGPEAVLSPEAAGEERMTGLRVPAGDGAALAAALVRLFSYSEQARHAMGQRARAWALSEFDPADTAARILAVYADLCGGEPTGAATTPAAGATHSPRQR</sequence>
<evidence type="ECO:0000313" key="3">
    <source>
        <dbReference type="EMBL" id="RAI39917.1"/>
    </source>
</evidence>
<gene>
    <name evidence="3" type="ORF">CH338_07905</name>
</gene>
<comment type="caution">
    <text evidence="3">The sequence shown here is derived from an EMBL/GenBank/DDBJ whole genome shotgun (WGS) entry which is preliminary data.</text>
</comment>
<dbReference type="PANTHER" id="PTHR12526">
    <property type="entry name" value="GLYCOSYLTRANSFERASE"/>
    <property type="match status" value="1"/>
</dbReference>
<dbReference type="PANTHER" id="PTHR12526:SF635">
    <property type="entry name" value="GLYCOSYL TRANSFERASE GROUP 1"/>
    <property type="match status" value="1"/>
</dbReference>
<evidence type="ECO:0000313" key="4">
    <source>
        <dbReference type="Proteomes" id="UP000248863"/>
    </source>
</evidence>
<dbReference type="Proteomes" id="UP000248863">
    <property type="component" value="Unassembled WGS sequence"/>
</dbReference>
<dbReference type="GO" id="GO:0016757">
    <property type="term" value="F:glycosyltransferase activity"/>
    <property type="evidence" value="ECO:0007669"/>
    <property type="project" value="TreeGrafter"/>
</dbReference>
<accession>A0A327KNA4</accession>
<dbReference type="Pfam" id="PF13439">
    <property type="entry name" value="Glyco_transf_4"/>
    <property type="match status" value="1"/>
</dbReference>
<feature type="region of interest" description="Disordered" evidence="1">
    <location>
        <begin position="1"/>
        <end position="72"/>
    </location>
</feature>
<dbReference type="EMBL" id="NPEU01000057">
    <property type="protein sequence ID" value="RAI39917.1"/>
    <property type="molecule type" value="Genomic_DNA"/>
</dbReference>
<proteinExistence type="predicted"/>
<reference evidence="3 4" key="1">
    <citation type="submission" date="2017-07" db="EMBL/GenBank/DDBJ databases">
        <title>Draft Genome Sequences of Select Purple Nonsulfur Bacteria.</title>
        <authorList>
            <person name="Lasarre B."/>
            <person name="Mckinlay J.B."/>
        </authorList>
    </citation>
    <scope>NUCLEOTIDE SEQUENCE [LARGE SCALE GENOMIC DNA]</scope>
    <source>
        <strain evidence="3 4">DSM 11907</strain>
    </source>
</reference>
<evidence type="ECO:0000259" key="2">
    <source>
        <dbReference type="Pfam" id="PF13439"/>
    </source>
</evidence>
<dbReference type="InterPro" id="IPR028098">
    <property type="entry name" value="Glyco_trans_4-like_N"/>
</dbReference>
<organism evidence="3 4">
    <name type="scientific">Rhodoplanes elegans</name>
    <dbReference type="NCBI Taxonomy" id="29408"/>
    <lineage>
        <taxon>Bacteria</taxon>
        <taxon>Pseudomonadati</taxon>
        <taxon>Pseudomonadota</taxon>
        <taxon>Alphaproteobacteria</taxon>
        <taxon>Hyphomicrobiales</taxon>
        <taxon>Nitrobacteraceae</taxon>
        <taxon>Rhodoplanes</taxon>
    </lineage>
</organism>
<dbReference type="SUPFAM" id="SSF53756">
    <property type="entry name" value="UDP-Glycosyltransferase/glycogen phosphorylase"/>
    <property type="match status" value="1"/>
</dbReference>
<protein>
    <recommendedName>
        <fullName evidence="2">Glycosyltransferase subfamily 4-like N-terminal domain-containing protein</fullName>
    </recommendedName>
</protein>
<feature type="compositionally biased region" description="Basic residues" evidence="1">
    <location>
        <begin position="31"/>
        <end position="40"/>
    </location>
</feature>
<dbReference type="AlphaFoldDB" id="A0A327KNA4"/>
<evidence type="ECO:0000256" key="1">
    <source>
        <dbReference type="SAM" id="MobiDB-lite"/>
    </source>
</evidence>
<keyword evidence="4" id="KW-1185">Reference proteome</keyword>
<feature type="domain" description="Glycosyltransferase subfamily 4-like N-terminal" evidence="2">
    <location>
        <begin position="108"/>
        <end position="256"/>
    </location>
</feature>
<dbReference type="Pfam" id="PF13692">
    <property type="entry name" value="Glyco_trans_1_4"/>
    <property type="match status" value="1"/>
</dbReference>